<dbReference type="STRING" id="1235591.CAK95_04565"/>
<dbReference type="InterPro" id="IPR050707">
    <property type="entry name" value="HTH_MetabolicPath_Reg"/>
</dbReference>
<dbReference type="PANTHER" id="PTHR30136">
    <property type="entry name" value="HELIX-TURN-HELIX TRANSCRIPTIONAL REGULATOR, ICLR FAMILY"/>
    <property type="match status" value="1"/>
</dbReference>
<dbReference type="SUPFAM" id="SSF46785">
    <property type="entry name" value="Winged helix' DNA-binding domain"/>
    <property type="match status" value="1"/>
</dbReference>
<keyword evidence="3" id="KW-0804">Transcription</keyword>
<dbReference type="InterPro" id="IPR036390">
    <property type="entry name" value="WH_DNA-bd_sf"/>
</dbReference>
<evidence type="ECO:0000313" key="5">
    <source>
        <dbReference type="Proteomes" id="UP000194137"/>
    </source>
</evidence>
<keyword evidence="1" id="KW-0805">Transcription regulation</keyword>
<protein>
    <submittedName>
        <fullName evidence="4">Uncharacterized protein</fullName>
    </submittedName>
</protein>
<dbReference type="Gene3D" id="1.10.10.10">
    <property type="entry name" value="Winged helix-like DNA-binding domain superfamily/Winged helix DNA-binding domain"/>
    <property type="match status" value="1"/>
</dbReference>
<dbReference type="GO" id="GO:0003677">
    <property type="term" value="F:DNA binding"/>
    <property type="evidence" value="ECO:0007669"/>
    <property type="project" value="UniProtKB-KW"/>
</dbReference>
<dbReference type="PROSITE" id="PS51078">
    <property type="entry name" value="ICLR_ED"/>
    <property type="match status" value="1"/>
</dbReference>
<dbReference type="KEGG" id="psin:CAK95_04565"/>
<dbReference type="GO" id="GO:0045892">
    <property type="term" value="P:negative regulation of DNA-templated transcription"/>
    <property type="evidence" value="ECO:0007669"/>
    <property type="project" value="TreeGrafter"/>
</dbReference>
<dbReference type="Gene3D" id="3.30.450.40">
    <property type="match status" value="1"/>
</dbReference>
<evidence type="ECO:0000256" key="3">
    <source>
        <dbReference type="ARBA" id="ARBA00023163"/>
    </source>
</evidence>
<dbReference type="OrthoDB" id="9807558at2"/>
<evidence type="ECO:0000313" key="4">
    <source>
        <dbReference type="EMBL" id="ARP98445.1"/>
    </source>
</evidence>
<dbReference type="InterPro" id="IPR029016">
    <property type="entry name" value="GAF-like_dom_sf"/>
</dbReference>
<reference evidence="4 5" key="1">
    <citation type="submission" date="2017-05" db="EMBL/GenBank/DDBJ databases">
        <title>Full genome sequence of Pseudorhodoplanes sinuspersici.</title>
        <authorList>
            <person name="Dastgheib S.M.M."/>
            <person name="Shavandi M."/>
            <person name="Tirandaz H."/>
        </authorList>
    </citation>
    <scope>NUCLEOTIDE SEQUENCE [LARGE SCALE GENOMIC DNA]</scope>
    <source>
        <strain evidence="4 5">RIPI110</strain>
    </source>
</reference>
<keyword evidence="2" id="KW-0238">DNA-binding</keyword>
<dbReference type="InterPro" id="IPR014757">
    <property type="entry name" value="Tscrpt_reg_IclR_C"/>
</dbReference>
<dbReference type="AlphaFoldDB" id="A0A1W6ZME4"/>
<organism evidence="4 5">
    <name type="scientific">Pseudorhodoplanes sinuspersici</name>
    <dbReference type="NCBI Taxonomy" id="1235591"/>
    <lineage>
        <taxon>Bacteria</taxon>
        <taxon>Pseudomonadati</taxon>
        <taxon>Pseudomonadota</taxon>
        <taxon>Alphaproteobacteria</taxon>
        <taxon>Hyphomicrobiales</taxon>
        <taxon>Pseudorhodoplanes</taxon>
    </lineage>
</organism>
<evidence type="ECO:0000256" key="1">
    <source>
        <dbReference type="ARBA" id="ARBA00023015"/>
    </source>
</evidence>
<dbReference type="InterPro" id="IPR005471">
    <property type="entry name" value="Tscrpt_reg_IclR_N"/>
</dbReference>
<dbReference type="InterPro" id="IPR036388">
    <property type="entry name" value="WH-like_DNA-bd_sf"/>
</dbReference>
<dbReference type="EMBL" id="CP021112">
    <property type="protein sequence ID" value="ARP98445.1"/>
    <property type="molecule type" value="Genomic_DNA"/>
</dbReference>
<dbReference type="SUPFAM" id="SSF55781">
    <property type="entry name" value="GAF domain-like"/>
    <property type="match status" value="1"/>
</dbReference>
<dbReference type="SMART" id="SM00346">
    <property type="entry name" value="HTH_ICLR"/>
    <property type="match status" value="1"/>
</dbReference>
<evidence type="ECO:0000256" key="2">
    <source>
        <dbReference type="ARBA" id="ARBA00023125"/>
    </source>
</evidence>
<keyword evidence="5" id="KW-1185">Reference proteome</keyword>
<dbReference type="GO" id="GO:0003700">
    <property type="term" value="F:DNA-binding transcription factor activity"/>
    <property type="evidence" value="ECO:0007669"/>
    <property type="project" value="TreeGrafter"/>
</dbReference>
<dbReference type="Proteomes" id="UP000194137">
    <property type="component" value="Chromosome"/>
</dbReference>
<accession>A0A1W6ZME4</accession>
<gene>
    <name evidence="4" type="ORF">CAK95_04565</name>
</gene>
<dbReference type="Pfam" id="PF01614">
    <property type="entry name" value="IclR_C"/>
    <property type="match status" value="1"/>
</dbReference>
<sequence>MKRNESAAVKSLDRGLDILEFIATAKRPPSFSRLLADLGIPRSSLFHLLNNLQARGFIARDSATEGYGLGPKIVGLAKAAPQPSLSDDVLPFLRELSGEVHETCGFYIRVDDAVEVIGSAISTQALSYTMKVGARAPLYAVSAGKIVLAELEPEALKQYLARTVLTSVTPHTIRSKAQLRQEIQTIKATGFAYSHDEFTPGITAIAIAVREGGSFIGALNVAVPTARFTPDRDAEFREALRAMSQTMGRALT</sequence>
<dbReference type="Pfam" id="PF09339">
    <property type="entry name" value="HTH_IclR"/>
    <property type="match status" value="1"/>
</dbReference>
<dbReference type="PANTHER" id="PTHR30136:SF35">
    <property type="entry name" value="HTH-TYPE TRANSCRIPTIONAL REGULATOR RV1719"/>
    <property type="match status" value="1"/>
</dbReference>
<proteinExistence type="predicted"/>
<dbReference type="PROSITE" id="PS51077">
    <property type="entry name" value="HTH_ICLR"/>
    <property type="match status" value="1"/>
</dbReference>
<name>A0A1W6ZME4_9HYPH</name>